<keyword evidence="2" id="KW-1185">Reference proteome</keyword>
<comment type="caution">
    <text evidence="1">The sequence shown here is derived from an EMBL/GenBank/DDBJ whole genome shotgun (WGS) entry which is preliminary data.</text>
</comment>
<accession>A0ACC2TTZ8</accession>
<reference evidence="1" key="1">
    <citation type="submission" date="2022-04" db="EMBL/GenBank/DDBJ databases">
        <title>Genome of the entomopathogenic fungus Entomophthora muscae.</title>
        <authorList>
            <person name="Elya C."/>
            <person name="Lovett B.R."/>
            <person name="Lee E."/>
            <person name="Macias A.M."/>
            <person name="Hajek A.E."/>
            <person name="De Bivort B.L."/>
            <person name="Kasson M.T."/>
            <person name="De Fine Licht H.H."/>
            <person name="Stajich J.E."/>
        </authorList>
    </citation>
    <scope>NUCLEOTIDE SEQUENCE</scope>
    <source>
        <strain evidence="1">Berkeley</strain>
    </source>
</reference>
<dbReference type="Proteomes" id="UP001165960">
    <property type="component" value="Unassembled WGS sequence"/>
</dbReference>
<gene>
    <name evidence="1" type="ORF">DSO57_1009122</name>
</gene>
<evidence type="ECO:0000313" key="1">
    <source>
        <dbReference type="EMBL" id="KAJ9078203.1"/>
    </source>
</evidence>
<sequence length="55" mass="6035">MKNLMSFVSYGGKDLKKKGISSLKKTMSSSKACKTTMLLNMSCTPRVTQLGTLME</sequence>
<protein>
    <submittedName>
        <fullName evidence="1">Uncharacterized protein</fullName>
    </submittedName>
</protein>
<proteinExistence type="predicted"/>
<dbReference type="EMBL" id="QTSX02002158">
    <property type="protein sequence ID" value="KAJ9078203.1"/>
    <property type="molecule type" value="Genomic_DNA"/>
</dbReference>
<name>A0ACC2TTZ8_9FUNG</name>
<organism evidence="1 2">
    <name type="scientific">Entomophthora muscae</name>
    <dbReference type="NCBI Taxonomy" id="34485"/>
    <lineage>
        <taxon>Eukaryota</taxon>
        <taxon>Fungi</taxon>
        <taxon>Fungi incertae sedis</taxon>
        <taxon>Zoopagomycota</taxon>
        <taxon>Entomophthoromycotina</taxon>
        <taxon>Entomophthoromycetes</taxon>
        <taxon>Entomophthorales</taxon>
        <taxon>Entomophthoraceae</taxon>
        <taxon>Entomophthora</taxon>
    </lineage>
</organism>
<evidence type="ECO:0000313" key="2">
    <source>
        <dbReference type="Proteomes" id="UP001165960"/>
    </source>
</evidence>